<evidence type="ECO:0000313" key="8">
    <source>
        <dbReference type="Proteomes" id="UP000265120"/>
    </source>
</evidence>
<keyword evidence="5" id="KW-1133">Transmembrane helix</keyword>
<dbReference type="PROSITE" id="PS00170">
    <property type="entry name" value="CSA_PPIASE_1"/>
    <property type="match status" value="1"/>
</dbReference>
<dbReference type="GeneTree" id="ENSGT00940000156008"/>
<sequence length="185" mass="20442">MLVLTNRIKLFSLAFTAARMCSSGAAAANNNPTVYFDIAADNEPLGRVTFEVKNFRALCTGENGFGYKGSTFHRVIPQFMCQGGDFTNHNGTGGKSIYGWKFPDENFKLKHTGPGKMFIFLSWMVSLHGAVIITFVCFSFRLDDRHVVFGSVKEGLDVVKKVETFGSRSGRTSKKITITDCGELQ</sequence>
<dbReference type="InterPro" id="IPR029000">
    <property type="entry name" value="Cyclophilin-like_dom_sf"/>
</dbReference>
<keyword evidence="2 4" id="KW-0697">Rotamase</keyword>
<accession>A0A3P8WKC2</accession>
<protein>
    <recommendedName>
        <fullName evidence="4">Peptidyl-prolyl cis-trans isomerase</fullName>
        <shortName evidence="4">PPIase</shortName>
        <ecNumber evidence="4">5.2.1.8</ecNumber>
    </recommendedName>
</protein>
<comment type="similarity">
    <text evidence="4">Belongs to the cyclophilin-type PPIase family.</text>
</comment>
<dbReference type="Ensembl" id="ENSCSET00000026301.1">
    <property type="protein sequence ID" value="ENSCSEP00000025961.1"/>
    <property type="gene ID" value="ENSCSEG00000016388.1"/>
</dbReference>
<dbReference type="GO" id="GO:0016018">
    <property type="term" value="F:cyclosporin A binding"/>
    <property type="evidence" value="ECO:0007669"/>
    <property type="project" value="TreeGrafter"/>
</dbReference>
<dbReference type="GO" id="GO:0006457">
    <property type="term" value="P:protein folding"/>
    <property type="evidence" value="ECO:0007669"/>
    <property type="project" value="InterPro"/>
</dbReference>
<comment type="function">
    <text evidence="4">PPIases accelerate the folding of proteins. It catalyzes the cis-trans isomerization of proline imidic peptide bonds in oligopeptides.</text>
</comment>
<feature type="domain" description="PPIase cyclophilin-type" evidence="6">
    <location>
        <begin position="35"/>
        <end position="183"/>
    </location>
</feature>
<dbReference type="PANTHER" id="PTHR11071:SF577">
    <property type="entry name" value="PEPTIDYL-PROLYL CIS-TRANS ISOMERASE"/>
    <property type="match status" value="1"/>
</dbReference>
<evidence type="ECO:0000256" key="4">
    <source>
        <dbReference type="RuleBase" id="RU363019"/>
    </source>
</evidence>
<dbReference type="SUPFAM" id="SSF50891">
    <property type="entry name" value="Cyclophilin-like"/>
    <property type="match status" value="1"/>
</dbReference>
<keyword evidence="8" id="KW-1185">Reference proteome</keyword>
<dbReference type="Pfam" id="PF00160">
    <property type="entry name" value="Pro_isomerase"/>
    <property type="match status" value="1"/>
</dbReference>
<reference evidence="7" key="3">
    <citation type="submission" date="2025-09" db="UniProtKB">
        <authorList>
            <consortium name="Ensembl"/>
        </authorList>
    </citation>
    <scope>IDENTIFICATION</scope>
</reference>
<feature type="signal peptide" evidence="4">
    <location>
        <begin position="1"/>
        <end position="27"/>
    </location>
</feature>
<dbReference type="PRINTS" id="PR00153">
    <property type="entry name" value="CSAPPISMRASE"/>
</dbReference>
<dbReference type="Proteomes" id="UP000265120">
    <property type="component" value="Chromosome 8"/>
</dbReference>
<keyword evidence="3 4" id="KW-0413">Isomerase</keyword>
<dbReference type="AlphaFoldDB" id="A0A3P8WKC2"/>
<dbReference type="GO" id="GO:0005737">
    <property type="term" value="C:cytoplasm"/>
    <property type="evidence" value="ECO:0007669"/>
    <property type="project" value="TreeGrafter"/>
</dbReference>
<feature type="chain" id="PRO_5017845497" description="Peptidyl-prolyl cis-trans isomerase" evidence="4">
    <location>
        <begin position="28"/>
        <end position="185"/>
    </location>
</feature>
<dbReference type="Gene3D" id="2.40.100.10">
    <property type="entry name" value="Cyclophilin-like"/>
    <property type="match status" value="1"/>
</dbReference>
<comment type="catalytic activity">
    <reaction evidence="1 4">
        <text>[protein]-peptidylproline (omega=180) = [protein]-peptidylproline (omega=0)</text>
        <dbReference type="Rhea" id="RHEA:16237"/>
        <dbReference type="Rhea" id="RHEA-COMP:10747"/>
        <dbReference type="Rhea" id="RHEA-COMP:10748"/>
        <dbReference type="ChEBI" id="CHEBI:83833"/>
        <dbReference type="ChEBI" id="CHEBI:83834"/>
        <dbReference type="EC" id="5.2.1.8"/>
    </reaction>
</comment>
<dbReference type="InterPro" id="IPR020892">
    <property type="entry name" value="Cyclophilin-type_PPIase_CS"/>
</dbReference>
<keyword evidence="5" id="KW-0472">Membrane</keyword>
<name>A0A3P8WKC2_CYNSE</name>
<evidence type="ECO:0000313" key="7">
    <source>
        <dbReference type="Ensembl" id="ENSCSEP00000025961.1"/>
    </source>
</evidence>
<evidence type="ECO:0000256" key="5">
    <source>
        <dbReference type="SAM" id="Phobius"/>
    </source>
</evidence>
<evidence type="ECO:0000256" key="2">
    <source>
        <dbReference type="ARBA" id="ARBA00023110"/>
    </source>
</evidence>
<feature type="transmembrane region" description="Helical" evidence="5">
    <location>
        <begin position="117"/>
        <end position="140"/>
    </location>
</feature>
<dbReference type="PROSITE" id="PS50072">
    <property type="entry name" value="CSA_PPIASE_2"/>
    <property type="match status" value="1"/>
</dbReference>
<reference evidence="7" key="2">
    <citation type="submission" date="2025-08" db="UniProtKB">
        <authorList>
            <consortium name="Ensembl"/>
        </authorList>
    </citation>
    <scope>IDENTIFICATION</scope>
</reference>
<dbReference type="PANTHER" id="PTHR11071">
    <property type="entry name" value="PEPTIDYL-PROLYL CIS-TRANS ISOMERASE"/>
    <property type="match status" value="1"/>
</dbReference>
<evidence type="ECO:0000256" key="1">
    <source>
        <dbReference type="ARBA" id="ARBA00000971"/>
    </source>
</evidence>
<dbReference type="InterPro" id="IPR002130">
    <property type="entry name" value="Cyclophilin-type_PPIase_dom"/>
</dbReference>
<reference evidence="7 8" key="1">
    <citation type="journal article" date="2014" name="Nat. Genet.">
        <title>Whole-genome sequence of a flatfish provides insights into ZW sex chromosome evolution and adaptation to a benthic lifestyle.</title>
        <authorList>
            <person name="Chen S."/>
            <person name="Zhang G."/>
            <person name="Shao C."/>
            <person name="Huang Q."/>
            <person name="Liu G."/>
            <person name="Zhang P."/>
            <person name="Song W."/>
            <person name="An N."/>
            <person name="Chalopin D."/>
            <person name="Volff J.N."/>
            <person name="Hong Y."/>
            <person name="Li Q."/>
            <person name="Sha Z."/>
            <person name="Zhou H."/>
            <person name="Xie M."/>
            <person name="Yu Q."/>
            <person name="Liu Y."/>
            <person name="Xiang H."/>
            <person name="Wang N."/>
            <person name="Wu K."/>
            <person name="Yang C."/>
            <person name="Zhou Q."/>
            <person name="Liao X."/>
            <person name="Yang L."/>
            <person name="Hu Q."/>
            <person name="Zhang J."/>
            <person name="Meng L."/>
            <person name="Jin L."/>
            <person name="Tian Y."/>
            <person name="Lian J."/>
            <person name="Yang J."/>
            <person name="Miao G."/>
            <person name="Liu S."/>
            <person name="Liang Z."/>
            <person name="Yan F."/>
            <person name="Li Y."/>
            <person name="Sun B."/>
            <person name="Zhang H."/>
            <person name="Zhang J."/>
            <person name="Zhu Y."/>
            <person name="Du M."/>
            <person name="Zhao Y."/>
            <person name="Schartl M."/>
            <person name="Tang Q."/>
            <person name="Wang J."/>
        </authorList>
    </citation>
    <scope>NUCLEOTIDE SEQUENCE</scope>
</reference>
<organism evidence="7 8">
    <name type="scientific">Cynoglossus semilaevis</name>
    <name type="common">Tongue sole</name>
    <dbReference type="NCBI Taxonomy" id="244447"/>
    <lineage>
        <taxon>Eukaryota</taxon>
        <taxon>Metazoa</taxon>
        <taxon>Chordata</taxon>
        <taxon>Craniata</taxon>
        <taxon>Vertebrata</taxon>
        <taxon>Euteleostomi</taxon>
        <taxon>Actinopterygii</taxon>
        <taxon>Neopterygii</taxon>
        <taxon>Teleostei</taxon>
        <taxon>Neoteleostei</taxon>
        <taxon>Acanthomorphata</taxon>
        <taxon>Carangaria</taxon>
        <taxon>Pleuronectiformes</taxon>
        <taxon>Pleuronectoidei</taxon>
        <taxon>Cynoglossidae</taxon>
        <taxon>Cynoglossinae</taxon>
        <taxon>Cynoglossus</taxon>
    </lineage>
</organism>
<evidence type="ECO:0000256" key="3">
    <source>
        <dbReference type="ARBA" id="ARBA00023235"/>
    </source>
</evidence>
<dbReference type="EC" id="5.2.1.8" evidence="4"/>
<keyword evidence="4" id="KW-0732">Signal</keyword>
<dbReference type="InterPro" id="IPR024936">
    <property type="entry name" value="Cyclophilin-type_PPIase"/>
</dbReference>
<dbReference type="PIRSF" id="PIRSF001467">
    <property type="entry name" value="Peptidylpro_ismrse"/>
    <property type="match status" value="1"/>
</dbReference>
<proteinExistence type="inferred from homology"/>
<keyword evidence="5" id="KW-0812">Transmembrane</keyword>
<dbReference type="GO" id="GO:0003755">
    <property type="term" value="F:peptidyl-prolyl cis-trans isomerase activity"/>
    <property type="evidence" value="ECO:0007669"/>
    <property type="project" value="UniProtKB-UniRule"/>
</dbReference>
<evidence type="ECO:0000259" key="6">
    <source>
        <dbReference type="PROSITE" id="PS50072"/>
    </source>
</evidence>